<dbReference type="EMBL" id="CAAALY010090274">
    <property type="protein sequence ID" value="VEL27837.1"/>
    <property type="molecule type" value="Genomic_DNA"/>
</dbReference>
<organism evidence="2 3">
    <name type="scientific">Protopolystoma xenopodis</name>
    <dbReference type="NCBI Taxonomy" id="117903"/>
    <lineage>
        <taxon>Eukaryota</taxon>
        <taxon>Metazoa</taxon>
        <taxon>Spiralia</taxon>
        <taxon>Lophotrochozoa</taxon>
        <taxon>Platyhelminthes</taxon>
        <taxon>Monogenea</taxon>
        <taxon>Polyopisthocotylea</taxon>
        <taxon>Polystomatidea</taxon>
        <taxon>Polystomatidae</taxon>
        <taxon>Protopolystoma</taxon>
    </lineage>
</organism>
<name>A0A448X4H4_9PLAT</name>
<keyword evidence="3" id="KW-1185">Reference proteome</keyword>
<evidence type="ECO:0000313" key="3">
    <source>
        <dbReference type="Proteomes" id="UP000784294"/>
    </source>
</evidence>
<reference evidence="2" key="1">
    <citation type="submission" date="2018-11" db="EMBL/GenBank/DDBJ databases">
        <authorList>
            <consortium name="Pathogen Informatics"/>
        </authorList>
    </citation>
    <scope>NUCLEOTIDE SEQUENCE</scope>
</reference>
<evidence type="ECO:0000256" key="1">
    <source>
        <dbReference type="SAM" id="MobiDB-lite"/>
    </source>
</evidence>
<feature type="compositionally biased region" description="Basic and acidic residues" evidence="1">
    <location>
        <begin position="1"/>
        <end position="18"/>
    </location>
</feature>
<accession>A0A448X4H4</accession>
<comment type="caution">
    <text evidence="2">The sequence shown here is derived from an EMBL/GenBank/DDBJ whole genome shotgun (WGS) entry which is preliminary data.</text>
</comment>
<proteinExistence type="predicted"/>
<gene>
    <name evidence="2" type="ORF">PXEA_LOCUS21277</name>
</gene>
<evidence type="ECO:0000313" key="2">
    <source>
        <dbReference type="EMBL" id="VEL27837.1"/>
    </source>
</evidence>
<protein>
    <submittedName>
        <fullName evidence="2">Uncharacterized protein</fullName>
    </submittedName>
</protein>
<sequence length="126" mass="14567">MRREGDKSRKWGKLKERATSAAESNRSSLGAGRLNQIRRRRQTLQRRDDRVRLPAMGRRDTLRSNCSIPNPRPLRLISSLIGQWTVAIRNESLNQTARAGHRFACLSLRGMTTLRLPHAYTCSQWR</sequence>
<dbReference type="Proteomes" id="UP000784294">
    <property type="component" value="Unassembled WGS sequence"/>
</dbReference>
<feature type="region of interest" description="Disordered" evidence="1">
    <location>
        <begin position="1"/>
        <end position="49"/>
    </location>
</feature>
<dbReference type="AlphaFoldDB" id="A0A448X4H4"/>